<dbReference type="PANTHER" id="PTHR41259:SF1">
    <property type="entry name" value="DOUBLE-STRAND BREAK REPAIR RAD50 ATPASE, PUTATIVE-RELATED"/>
    <property type="match status" value="1"/>
</dbReference>
<feature type="region of interest" description="Disordered" evidence="2">
    <location>
        <begin position="691"/>
        <end position="713"/>
    </location>
</feature>
<comment type="caution">
    <text evidence="4">The sequence shown here is derived from an EMBL/GenBank/DDBJ whole genome shotgun (WGS) entry which is preliminary data.</text>
</comment>
<name>A0A542YUS1_9MICO</name>
<feature type="compositionally biased region" description="Basic and acidic residues" evidence="2">
    <location>
        <begin position="694"/>
        <end position="710"/>
    </location>
</feature>
<dbReference type="InterPro" id="IPR038734">
    <property type="entry name" value="YhaN_AAA"/>
</dbReference>
<feature type="region of interest" description="Disordered" evidence="2">
    <location>
        <begin position="528"/>
        <end position="575"/>
    </location>
</feature>
<dbReference type="Proteomes" id="UP000319516">
    <property type="component" value="Unassembled WGS sequence"/>
</dbReference>
<dbReference type="InterPro" id="IPR027417">
    <property type="entry name" value="P-loop_NTPase"/>
</dbReference>
<dbReference type="Pfam" id="PF13514">
    <property type="entry name" value="AAA_27"/>
    <property type="match status" value="1"/>
</dbReference>
<dbReference type="AlphaFoldDB" id="A0A542YUS1"/>
<feature type="compositionally biased region" description="Pro residues" evidence="2">
    <location>
        <begin position="546"/>
        <end position="566"/>
    </location>
</feature>
<evidence type="ECO:0000313" key="4">
    <source>
        <dbReference type="EMBL" id="TQL51829.1"/>
    </source>
</evidence>
<feature type="domain" description="YhaN AAA" evidence="3">
    <location>
        <begin position="1"/>
        <end position="49"/>
    </location>
</feature>
<dbReference type="SUPFAM" id="SSF52540">
    <property type="entry name" value="P-loop containing nucleoside triphosphate hydrolases"/>
    <property type="match status" value="1"/>
</dbReference>
<keyword evidence="5" id="KW-1185">Reference proteome</keyword>
<gene>
    <name evidence="4" type="ORF">FB467_2993</name>
</gene>
<evidence type="ECO:0000259" key="3">
    <source>
        <dbReference type="Pfam" id="PF13514"/>
    </source>
</evidence>
<keyword evidence="1" id="KW-0175">Coiled coil</keyword>
<sequence length="1021" mass="112523">MRFDSIRSDAFGPFKGDELELGPRFTIVHGLNESGKSTWAAALYASLAGRRRSRGRGSRDEALFRARHKPWSGTRWQVTARITTEDGTRLAVQQDLQQGTTRIIDLDSSHRLTASELESRFGIPRSDAEDIDVGQLFGLTRGTLRATTFVPQAEVLRVIDQADELQQFLQRAASNQTIDVTASEVLGELRQAYSTRVGSASVGMRPLRATSQALSEADERAYALRAARDELRKAAAEVRIQADEERRARAALADLEAMENHAEFASLQDRVNRIRDFDAQLWELRDAPEPADEEVRDRAHTVRTAYLSLGEPPAAPQGPGVAELEQQLAELPQPPSGDTSPEPHVRALWEELQQSLSALSSVAEPSPLVDEDHLPDLASDELRELAERLRAQPPEWSAALDEQEAQLRRDFENQQRQHQAAIADWDQAAAVRDAATAQYAEARATYDAQLASYETEAQKHHEAAAEWDRVQQAFSESRARRSSGTWQFALGALLVVGGVVALLLEPVVGAALLVTGLALVAWGAISRRSQGSPPGVAATASERPKAPTPPTLPRPPEIVEPGPRPSEPALSPVVDDIRNRRQRWSAQRAEWSSQRENLLEDMRSRQLPPDPDELQGLARRIDEREGTRRAAAERQATADALRAKIDEKSRLLLATLGERGEDVQQSSGPEAADLAYRAYESACEERAGVAQAAARRDDLQRSLSSRRSEDATYAGEIARREGVRHALLTLVRELGSEATDPDQAAQWTEHWLDAQREAEASRERRGRLALLRAQLLDGDDVDRLTARLEELGSSLGEPPEQDFPPDIGLALAEAGQLVEAASTRRASSEGHLNTLRANEGDLAAALDEAAQRRRDAEAVEELRDTLSLAIEQLEGAQSEAHRSLAPALESAMRSRIPNVTAGRYVDVRVKPEDLAVELLERNGSWRQASYLSQGTTEQTYLLLRLALVEHLDTQETMPLVLDDVTVQCDADRTVALLELLAIVARDRQVVLFSQEAGVHAWASQRLSESDGDRLVSLPQAH</sequence>
<dbReference type="Gene3D" id="3.40.50.300">
    <property type="entry name" value="P-loop containing nucleotide triphosphate hydrolases"/>
    <property type="match status" value="2"/>
</dbReference>
<evidence type="ECO:0000256" key="2">
    <source>
        <dbReference type="SAM" id="MobiDB-lite"/>
    </source>
</evidence>
<feature type="coiled-coil region" evidence="1">
    <location>
        <begin position="224"/>
        <end position="261"/>
    </location>
</feature>
<dbReference type="PANTHER" id="PTHR41259">
    <property type="entry name" value="DOUBLE-STRAND BREAK REPAIR RAD50 ATPASE, PUTATIVE-RELATED"/>
    <property type="match status" value="1"/>
</dbReference>
<accession>A0A542YUS1</accession>
<protein>
    <submittedName>
        <fullName evidence="4">Uncharacterized protein YhaN</fullName>
    </submittedName>
</protein>
<dbReference type="RefSeq" id="WP_141785782.1">
    <property type="nucleotide sequence ID" value="NZ_BAAAIK010000001.1"/>
</dbReference>
<dbReference type="EMBL" id="VFOP01000001">
    <property type="protein sequence ID" value="TQL51829.1"/>
    <property type="molecule type" value="Genomic_DNA"/>
</dbReference>
<proteinExistence type="predicted"/>
<evidence type="ECO:0000313" key="5">
    <source>
        <dbReference type="Proteomes" id="UP000319516"/>
    </source>
</evidence>
<reference evidence="4 5" key="1">
    <citation type="submission" date="2019-06" db="EMBL/GenBank/DDBJ databases">
        <title>Sequencing the genomes of 1000 actinobacteria strains.</title>
        <authorList>
            <person name="Klenk H.-P."/>
        </authorList>
    </citation>
    <scope>NUCLEOTIDE SEQUENCE [LARGE SCALE GENOMIC DNA]</scope>
    <source>
        <strain evidence="4 5">DSM 12335</strain>
    </source>
</reference>
<evidence type="ECO:0000256" key="1">
    <source>
        <dbReference type="SAM" id="Coils"/>
    </source>
</evidence>
<organism evidence="4 5">
    <name type="scientific">Ornithinicoccus hortensis</name>
    <dbReference type="NCBI Taxonomy" id="82346"/>
    <lineage>
        <taxon>Bacteria</taxon>
        <taxon>Bacillati</taxon>
        <taxon>Actinomycetota</taxon>
        <taxon>Actinomycetes</taxon>
        <taxon>Micrococcales</taxon>
        <taxon>Intrasporangiaceae</taxon>
        <taxon>Ornithinicoccus</taxon>
    </lineage>
</organism>
<dbReference type="OrthoDB" id="3177877at2"/>